<dbReference type="PROSITE" id="PS50042">
    <property type="entry name" value="CNMP_BINDING_3"/>
    <property type="match status" value="1"/>
</dbReference>
<dbReference type="Gene3D" id="2.60.120.10">
    <property type="entry name" value="Jelly Rolls"/>
    <property type="match status" value="1"/>
</dbReference>
<dbReference type="Pfam" id="PF13545">
    <property type="entry name" value="HTH_Crp_2"/>
    <property type="match status" value="1"/>
</dbReference>
<geneLocation type="plasmid" evidence="7">
    <name>pHLK1</name>
</geneLocation>
<proteinExistence type="predicted"/>
<dbReference type="GO" id="GO:0005829">
    <property type="term" value="C:cytosol"/>
    <property type="evidence" value="ECO:0007669"/>
    <property type="project" value="TreeGrafter"/>
</dbReference>
<evidence type="ECO:0000259" key="5">
    <source>
        <dbReference type="PROSITE" id="PS51063"/>
    </source>
</evidence>
<dbReference type="InterPro" id="IPR012318">
    <property type="entry name" value="HTH_CRP"/>
</dbReference>
<dbReference type="SUPFAM" id="SSF51206">
    <property type="entry name" value="cAMP-binding domain-like"/>
    <property type="match status" value="1"/>
</dbReference>
<gene>
    <name evidence="6" type="primary">fixK</name>
    <name evidence="6" type="ordered locus">PHZ_p0186</name>
</gene>
<evidence type="ECO:0000313" key="6">
    <source>
        <dbReference type="EMBL" id="ACG80129.1"/>
    </source>
</evidence>
<dbReference type="PRINTS" id="PR00034">
    <property type="entry name" value="HTHCRP"/>
</dbReference>
<dbReference type="PROSITE" id="PS00042">
    <property type="entry name" value="HTH_CRP_1"/>
    <property type="match status" value="1"/>
</dbReference>
<dbReference type="Pfam" id="PF00027">
    <property type="entry name" value="cNMP_binding"/>
    <property type="match status" value="1"/>
</dbReference>
<dbReference type="InterPro" id="IPR050397">
    <property type="entry name" value="Env_Response_Regulators"/>
</dbReference>
<dbReference type="Proteomes" id="UP000001868">
    <property type="component" value="Plasmid pHLK1"/>
</dbReference>
<organism evidence="6 7">
    <name type="scientific">Phenylobacterium zucineum (strain HLK1)</name>
    <dbReference type="NCBI Taxonomy" id="450851"/>
    <lineage>
        <taxon>Bacteria</taxon>
        <taxon>Pseudomonadati</taxon>
        <taxon>Pseudomonadota</taxon>
        <taxon>Alphaproteobacteria</taxon>
        <taxon>Caulobacterales</taxon>
        <taxon>Caulobacteraceae</taxon>
        <taxon>Phenylobacterium</taxon>
    </lineage>
</organism>
<feature type="domain" description="HTH crp-type" evidence="5">
    <location>
        <begin position="155"/>
        <end position="225"/>
    </location>
</feature>
<name>B4RIF4_PHEZH</name>
<keyword evidence="2" id="KW-0238">DNA-binding</keyword>
<keyword evidence="1" id="KW-0805">Transcription regulation</keyword>
<dbReference type="GO" id="GO:0003700">
    <property type="term" value="F:DNA-binding transcription factor activity"/>
    <property type="evidence" value="ECO:0007669"/>
    <property type="project" value="InterPro"/>
</dbReference>
<dbReference type="Gene3D" id="1.10.10.10">
    <property type="entry name" value="Winged helix-like DNA-binding domain superfamily/Winged helix DNA-binding domain"/>
    <property type="match status" value="1"/>
</dbReference>
<dbReference type="FunFam" id="1.10.10.10:FF:000028">
    <property type="entry name" value="Fumarate/nitrate reduction transcriptional regulator Fnr"/>
    <property type="match status" value="1"/>
</dbReference>
<dbReference type="AlphaFoldDB" id="B4RIF4"/>
<dbReference type="InterPro" id="IPR036390">
    <property type="entry name" value="WH_DNA-bd_sf"/>
</dbReference>
<dbReference type="RefSeq" id="WP_012520429.1">
    <property type="nucleotide sequence ID" value="NC_011143.1"/>
</dbReference>
<evidence type="ECO:0000256" key="3">
    <source>
        <dbReference type="ARBA" id="ARBA00023163"/>
    </source>
</evidence>
<dbReference type="CDD" id="cd00092">
    <property type="entry name" value="HTH_CRP"/>
    <property type="match status" value="1"/>
</dbReference>
<dbReference type="OrthoDB" id="7584044at2"/>
<evidence type="ECO:0000256" key="2">
    <source>
        <dbReference type="ARBA" id="ARBA00023125"/>
    </source>
</evidence>
<feature type="domain" description="Cyclic nucleotide-binding" evidence="4">
    <location>
        <begin position="43"/>
        <end position="117"/>
    </location>
</feature>
<dbReference type="InterPro" id="IPR018335">
    <property type="entry name" value="Tscrpt_reg_HTH_Crp-type_CS"/>
</dbReference>
<dbReference type="eggNOG" id="COG0664">
    <property type="taxonomic scope" value="Bacteria"/>
</dbReference>
<keyword evidence="6" id="KW-0614">Plasmid</keyword>
<protein>
    <submittedName>
        <fullName evidence="6">Transcriptonal regulator (About nitrogen fixation regulation protein,cAMP-binding protein)</fullName>
    </submittedName>
</protein>
<evidence type="ECO:0000313" key="7">
    <source>
        <dbReference type="Proteomes" id="UP000001868"/>
    </source>
</evidence>
<dbReference type="InterPro" id="IPR000595">
    <property type="entry name" value="cNMP-bd_dom"/>
</dbReference>
<dbReference type="PANTHER" id="PTHR24567:SF75">
    <property type="entry name" value="FUMARATE AND NITRATE REDUCTION REGULATORY PROTEIN"/>
    <property type="match status" value="1"/>
</dbReference>
<evidence type="ECO:0000256" key="1">
    <source>
        <dbReference type="ARBA" id="ARBA00023015"/>
    </source>
</evidence>
<keyword evidence="7" id="KW-1185">Reference proteome</keyword>
<dbReference type="KEGG" id="pzu:PHZ_p0186"/>
<dbReference type="InterPro" id="IPR018490">
    <property type="entry name" value="cNMP-bd_dom_sf"/>
</dbReference>
<dbReference type="InterPro" id="IPR014710">
    <property type="entry name" value="RmlC-like_jellyroll"/>
</dbReference>
<dbReference type="SMART" id="SM00419">
    <property type="entry name" value="HTH_CRP"/>
    <property type="match status" value="1"/>
</dbReference>
<dbReference type="HOGENOM" id="CLU_075053_0_1_5"/>
<reference evidence="6 7" key="1">
    <citation type="journal article" date="2008" name="BMC Genomics">
        <title>Complete genome of Phenylobacterium zucineum - a novel facultative intracellular bacterium isolated from human erythroleukemia cell line K562.</title>
        <authorList>
            <person name="Luo Y."/>
            <person name="Xu X."/>
            <person name="Ding Z."/>
            <person name="Liu Z."/>
            <person name="Zhang B."/>
            <person name="Yan Z."/>
            <person name="Sun J."/>
            <person name="Hu S."/>
            <person name="Hu X."/>
        </authorList>
    </citation>
    <scope>NUCLEOTIDE SEQUENCE [LARGE SCALE GENOMIC DNA]</scope>
    <source>
        <strain evidence="7">HLK1</strain>
        <plasmid evidence="7">Plasmid pHLK1</plasmid>
    </source>
</reference>
<dbReference type="InterPro" id="IPR036388">
    <property type="entry name" value="WH-like_DNA-bd_sf"/>
</dbReference>
<evidence type="ECO:0000259" key="4">
    <source>
        <dbReference type="PROSITE" id="PS50042"/>
    </source>
</evidence>
<dbReference type="CDD" id="cd00038">
    <property type="entry name" value="CAP_ED"/>
    <property type="match status" value="1"/>
</dbReference>
<keyword evidence="3" id="KW-0804">Transcription</keyword>
<dbReference type="PANTHER" id="PTHR24567">
    <property type="entry name" value="CRP FAMILY TRANSCRIPTIONAL REGULATORY PROTEIN"/>
    <property type="match status" value="1"/>
</dbReference>
<sequence length="232" mass="25919">MHVQPSFPPNASVLQDQYKDFLAPADAPAESAKDPLGATGVRKTYARNAEIFGEGEPATYIYRVMKGVVRTYRILADGRRQIAEFFLPGDVFGLQALGDHAASAEAVTDCEVLAIRRSQISDRAMRDNTTAHKLLALTLHHLRRSEEHMLVLGRKSACERLAWFLMDMAERIPAPNRIELPMSRQDIADFLGLTIETVSRTMSQLQDDKVIALPSCRQVVLRDRETLMNLAA</sequence>
<dbReference type="PROSITE" id="PS51063">
    <property type="entry name" value="HTH_CRP_2"/>
    <property type="match status" value="1"/>
</dbReference>
<dbReference type="EMBL" id="CP000748">
    <property type="protein sequence ID" value="ACG80129.1"/>
    <property type="molecule type" value="Genomic_DNA"/>
</dbReference>
<dbReference type="SMART" id="SM00100">
    <property type="entry name" value="cNMP"/>
    <property type="match status" value="1"/>
</dbReference>
<accession>B4RIF4</accession>
<dbReference type="SUPFAM" id="SSF46785">
    <property type="entry name" value="Winged helix' DNA-binding domain"/>
    <property type="match status" value="1"/>
</dbReference>
<dbReference type="GO" id="GO:0003677">
    <property type="term" value="F:DNA binding"/>
    <property type="evidence" value="ECO:0007669"/>
    <property type="project" value="UniProtKB-KW"/>
</dbReference>